<keyword evidence="1" id="KW-1133">Transmembrane helix</keyword>
<dbReference type="WBParaSite" id="PSU_v2.g8903.t1">
    <property type="protein sequence ID" value="PSU_v2.g8903.t1"/>
    <property type="gene ID" value="PSU_v2.g8903"/>
</dbReference>
<dbReference type="AlphaFoldDB" id="A0A914ZF48"/>
<dbReference type="InterPro" id="IPR001650">
    <property type="entry name" value="Helicase_C-like"/>
</dbReference>
<keyword evidence="3" id="KW-1185">Reference proteome</keyword>
<organism evidence="3 4">
    <name type="scientific">Panagrolaimus superbus</name>
    <dbReference type="NCBI Taxonomy" id="310955"/>
    <lineage>
        <taxon>Eukaryota</taxon>
        <taxon>Metazoa</taxon>
        <taxon>Ecdysozoa</taxon>
        <taxon>Nematoda</taxon>
        <taxon>Chromadorea</taxon>
        <taxon>Rhabditida</taxon>
        <taxon>Tylenchina</taxon>
        <taxon>Panagrolaimomorpha</taxon>
        <taxon>Panagrolaimoidea</taxon>
        <taxon>Panagrolaimidae</taxon>
        <taxon>Panagrolaimus</taxon>
    </lineage>
</organism>
<sequence>MTSIEKFQASISADPSTSDKRMNCIQDFHYTKEEYKSAALIKFFQKTKAETNEYPRAAVFCNDSSTCLKLTLALNYSNINSLPLCKTAMNQFNNGEVVVLIFTDDLVQDVDFSQFDVIINYDFPKDIETYFDRMKYVCTERNVKYITFTVPQTDNLLVREITRTLGVTFNDIFESLTSFSTTPIPLKANHVKIPTINLVQPQEQQPLVRSFEAAESETDSENTADESEVSMVIKNAANVVGNQIHGVFWDIVDAFYDDAKFFLFFTVFSVVAFVLTYPFMRY</sequence>
<accession>A0A914ZF48</accession>
<proteinExistence type="predicted"/>
<feature type="domain" description="Helicase C-terminal" evidence="2">
    <location>
        <begin position="44"/>
        <end position="133"/>
    </location>
</feature>
<protein>
    <submittedName>
        <fullName evidence="4">ATP-dependent RNA helicase</fullName>
    </submittedName>
</protein>
<dbReference type="SUPFAM" id="SSF52540">
    <property type="entry name" value="P-loop containing nucleoside triphosphate hydrolases"/>
    <property type="match status" value="1"/>
</dbReference>
<feature type="transmembrane region" description="Helical" evidence="1">
    <location>
        <begin position="261"/>
        <end position="280"/>
    </location>
</feature>
<keyword evidence="1" id="KW-0812">Transmembrane</keyword>
<evidence type="ECO:0000313" key="4">
    <source>
        <dbReference type="WBParaSite" id="PSU_v2.g8903.t1"/>
    </source>
</evidence>
<name>A0A914ZF48_9BILA</name>
<reference evidence="4" key="1">
    <citation type="submission" date="2022-11" db="UniProtKB">
        <authorList>
            <consortium name="WormBaseParasite"/>
        </authorList>
    </citation>
    <scope>IDENTIFICATION</scope>
</reference>
<dbReference type="Gene3D" id="3.40.50.300">
    <property type="entry name" value="P-loop containing nucleotide triphosphate hydrolases"/>
    <property type="match status" value="1"/>
</dbReference>
<dbReference type="InterPro" id="IPR027417">
    <property type="entry name" value="P-loop_NTPase"/>
</dbReference>
<dbReference type="Proteomes" id="UP000887577">
    <property type="component" value="Unplaced"/>
</dbReference>
<evidence type="ECO:0000313" key="3">
    <source>
        <dbReference type="Proteomes" id="UP000887577"/>
    </source>
</evidence>
<evidence type="ECO:0000259" key="2">
    <source>
        <dbReference type="Pfam" id="PF00271"/>
    </source>
</evidence>
<dbReference type="Pfam" id="PF00271">
    <property type="entry name" value="Helicase_C"/>
    <property type="match status" value="1"/>
</dbReference>
<evidence type="ECO:0000256" key="1">
    <source>
        <dbReference type="SAM" id="Phobius"/>
    </source>
</evidence>
<keyword evidence="1" id="KW-0472">Membrane</keyword>